<protein>
    <submittedName>
        <fullName evidence="1">Uncharacterized protein</fullName>
    </submittedName>
</protein>
<dbReference type="EMBL" id="JAKWBI020000562">
    <property type="protein sequence ID" value="KAJ2893827.1"/>
    <property type="molecule type" value="Genomic_DNA"/>
</dbReference>
<proteinExistence type="predicted"/>
<evidence type="ECO:0000313" key="1">
    <source>
        <dbReference type="EMBL" id="KAJ2893827.1"/>
    </source>
</evidence>
<dbReference type="AlphaFoldDB" id="A0AAD5RGZ5"/>
<dbReference type="Proteomes" id="UP001201980">
    <property type="component" value="Unassembled WGS sequence"/>
</dbReference>
<gene>
    <name evidence="1" type="ORF">MKZ38_008209</name>
</gene>
<evidence type="ECO:0000313" key="2">
    <source>
        <dbReference type="Proteomes" id="UP001201980"/>
    </source>
</evidence>
<comment type="caution">
    <text evidence="1">The sequence shown here is derived from an EMBL/GenBank/DDBJ whole genome shotgun (WGS) entry which is preliminary data.</text>
</comment>
<name>A0AAD5RGZ5_9PEZI</name>
<organism evidence="1 2">
    <name type="scientific">Zalerion maritima</name>
    <dbReference type="NCBI Taxonomy" id="339359"/>
    <lineage>
        <taxon>Eukaryota</taxon>
        <taxon>Fungi</taxon>
        <taxon>Dikarya</taxon>
        <taxon>Ascomycota</taxon>
        <taxon>Pezizomycotina</taxon>
        <taxon>Sordariomycetes</taxon>
        <taxon>Lulworthiomycetidae</taxon>
        <taxon>Lulworthiales</taxon>
        <taxon>Lulworthiaceae</taxon>
        <taxon>Zalerion</taxon>
    </lineage>
</organism>
<accession>A0AAD5RGZ5</accession>
<sequence length="117" mass="12946">MCILTFVLAECSPPPTKEAKSQKCLEVVLKKDTFCGRFYLYDNADYVCPAAMEVQKSLGPGRAFAACGTVNAEPVPSKVFRTVEHIRCEACAERLRIKEEQNCKTEGVALKENASPR</sequence>
<keyword evidence="2" id="KW-1185">Reference proteome</keyword>
<reference evidence="1" key="1">
    <citation type="submission" date="2022-07" db="EMBL/GenBank/DDBJ databases">
        <title>Draft genome sequence of Zalerion maritima ATCC 34329, a (micro)plastics degrading marine fungus.</title>
        <authorList>
            <person name="Paco A."/>
            <person name="Goncalves M.F.M."/>
            <person name="Rocha-Santos T.A.P."/>
            <person name="Alves A."/>
        </authorList>
    </citation>
    <scope>NUCLEOTIDE SEQUENCE</scope>
    <source>
        <strain evidence="1">ATCC 34329</strain>
    </source>
</reference>